<keyword evidence="5" id="KW-1185">Reference proteome</keyword>
<organism evidence="4 5">
    <name type="scientific">Babesia duncani</name>
    <dbReference type="NCBI Taxonomy" id="323732"/>
    <lineage>
        <taxon>Eukaryota</taxon>
        <taxon>Sar</taxon>
        <taxon>Alveolata</taxon>
        <taxon>Apicomplexa</taxon>
        <taxon>Aconoidasida</taxon>
        <taxon>Piroplasmida</taxon>
        <taxon>Babesiidae</taxon>
        <taxon>Babesia</taxon>
    </lineage>
</organism>
<protein>
    <recommendedName>
        <fullName evidence="3">RRM domain-containing protein</fullName>
    </recommendedName>
</protein>
<dbReference type="GO" id="GO:0005737">
    <property type="term" value="C:cytoplasm"/>
    <property type="evidence" value="ECO:0007669"/>
    <property type="project" value="TreeGrafter"/>
</dbReference>
<dbReference type="GO" id="GO:0003723">
    <property type="term" value="F:RNA binding"/>
    <property type="evidence" value="ECO:0007669"/>
    <property type="project" value="UniProtKB-UniRule"/>
</dbReference>
<dbReference type="Proteomes" id="UP001214638">
    <property type="component" value="Unassembled WGS sequence"/>
</dbReference>
<comment type="caution">
    <text evidence="4">The sequence shown here is derived from an EMBL/GenBank/DDBJ whole genome shotgun (WGS) entry which is preliminary data.</text>
</comment>
<dbReference type="Pfam" id="PF00076">
    <property type="entry name" value="RRM_1"/>
    <property type="match status" value="1"/>
</dbReference>
<accession>A0AAD9UN40</accession>
<evidence type="ECO:0000256" key="2">
    <source>
        <dbReference type="SAM" id="MobiDB-lite"/>
    </source>
</evidence>
<dbReference type="Gene3D" id="3.30.70.330">
    <property type="match status" value="1"/>
</dbReference>
<dbReference type="PANTHER" id="PTHR30053">
    <property type="entry name" value="ELONGATION FACTOR P"/>
    <property type="match status" value="1"/>
</dbReference>
<dbReference type="KEGG" id="bdw:94336574"/>
<dbReference type="SUPFAM" id="SSF54928">
    <property type="entry name" value="RNA-binding domain, RBD"/>
    <property type="match status" value="1"/>
</dbReference>
<dbReference type="SMART" id="SM00360">
    <property type="entry name" value="RRM"/>
    <property type="match status" value="1"/>
</dbReference>
<dbReference type="InterPro" id="IPR035979">
    <property type="entry name" value="RBD_domain_sf"/>
</dbReference>
<gene>
    <name evidence="4" type="ORF">BdWA1_002276</name>
</gene>
<evidence type="ECO:0000256" key="1">
    <source>
        <dbReference type="PROSITE-ProRule" id="PRU00176"/>
    </source>
</evidence>
<proteinExistence type="predicted"/>
<dbReference type="GeneID" id="94336574"/>
<dbReference type="RefSeq" id="XP_067802526.1">
    <property type="nucleotide sequence ID" value="XM_067947304.1"/>
</dbReference>
<evidence type="ECO:0000313" key="4">
    <source>
        <dbReference type="EMBL" id="KAK2195683.1"/>
    </source>
</evidence>
<dbReference type="CDD" id="cd12254">
    <property type="entry name" value="RRM_hnRNPH_ESRPs_RBM12_like"/>
    <property type="match status" value="1"/>
</dbReference>
<dbReference type="AlphaFoldDB" id="A0AAD9UN40"/>
<feature type="domain" description="RRM" evidence="3">
    <location>
        <begin position="118"/>
        <end position="200"/>
    </location>
</feature>
<dbReference type="EMBL" id="JALLKP010000003">
    <property type="protein sequence ID" value="KAK2195683.1"/>
    <property type="molecule type" value="Genomic_DNA"/>
</dbReference>
<reference evidence="4" key="1">
    <citation type="journal article" date="2023" name="Nat. Microbiol.">
        <title>Babesia duncani multi-omics identifies virulence factors and drug targets.</title>
        <authorList>
            <person name="Singh P."/>
            <person name="Lonardi S."/>
            <person name="Liang Q."/>
            <person name="Vydyam P."/>
            <person name="Khabirova E."/>
            <person name="Fang T."/>
            <person name="Gihaz S."/>
            <person name="Thekkiniath J."/>
            <person name="Munshi M."/>
            <person name="Abel S."/>
            <person name="Ciampossin L."/>
            <person name="Batugedara G."/>
            <person name="Gupta M."/>
            <person name="Lu X.M."/>
            <person name="Lenz T."/>
            <person name="Chakravarty S."/>
            <person name="Cornillot E."/>
            <person name="Hu Y."/>
            <person name="Ma W."/>
            <person name="Gonzalez L.M."/>
            <person name="Sanchez S."/>
            <person name="Estrada K."/>
            <person name="Sanchez-Flores A."/>
            <person name="Montero E."/>
            <person name="Harb O.S."/>
            <person name="Le Roch K.G."/>
            <person name="Mamoun C.B."/>
        </authorList>
    </citation>
    <scope>NUCLEOTIDE SEQUENCE</scope>
    <source>
        <strain evidence="4">WA1</strain>
    </source>
</reference>
<evidence type="ECO:0000259" key="3">
    <source>
        <dbReference type="PROSITE" id="PS50102"/>
    </source>
</evidence>
<dbReference type="PANTHER" id="PTHR30053:SF14">
    <property type="entry name" value="TRANSLATION ELONGATION FACTOR KOW-LIKE DOMAIN-CONTAINING PROTEIN"/>
    <property type="match status" value="1"/>
</dbReference>
<dbReference type="InterPro" id="IPR020599">
    <property type="entry name" value="Transl_elong_fac_P/YeiP"/>
</dbReference>
<feature type="compositionally biased region" description="Basic residues" evidence="2">
    <location>
        <begin position="1"/>
        <end position="16"/>
    </location>
</feature>
<dbReference type="GO" id="GO:0003746">
    <property type="term" value="F:translation elongation factor activity"/>
    <property type="evidence" value="ECO:0007669"/>
    <property type="project" value="TreeGrafter"/>
</dbReference>
<sequence>MKESKKKRGVDKRKCLKSTEKTSKSSCELNSGKTKLNALFNTLKGNPKCNNLNNKKENVPIVHKEYKSKVDDSGYSVISSSGSRRRTEDNLPIYTMEELNIVAMFFRRYIGSLSKPNFRLLIKGLPFDATKSEISDLFAEFQLHLDSIVILLQGNRPSGCAYVYFEDELQARNACTKLDGTCKYCEVISQRQIKQGRGAASIQLEYLDLGCNKPYTLSFASGTRVEKIEFEKHTGLVQYIDENTKNLIITDHNFEDRMIPLSLIGSGVDDLEAGDEINLFMHQDQVIKVTMSHNRKSKYVVFDRCML</sequence>
<dbReference type="PROSITE" id="PS50102">
    <property type="entry name" value="RRM"/>
    <property type="match status" value="1"/>
</dbReference>
<keyword evidence="1" id="KW-0694">RNA-binding</keyword>
<feature type="region of interest" description="Disordered" evidence="2">
    <location>
        <begin position="1"/>
        <end position="29"/>
    </location>
</feature>
<name>A0AAD9UN40_9APIC</name>
<evidence type="ECO:0000313" key="5">
    <source>
        <dbReference type="Proteomes" id="UP001214638"/>
    </source>
</evidence>
<dbReference type="InterPro" id="IPR012677">
    <property type="entry name" value="Nucleotide-bd_a/b_plait_sf"/>
</dbReference>
<dbReference type="InterPro" id="IPR000504">
    <property type="entry name" value="RRM_dom"/>
</dbReference>